<dbReference type="EMBL" id="CABVIK010000005">
    <property type="protein sequence ID" value="VVO79838.1"/>
    <property type="molecule type" value="Genomic_DNA"/>
</dbReference>
<accession>A0A5E7IT45</accession>
<evidence type="ECO:0000313" key="1">
    <source>
        <dbReference type="EMBL" id="VVO79838.1"/>
    </source>
</evidence>
<proteinExistence type="predicted"/>
<evidence type="ECO:0000313" key="2">
    <source>
        <dbReference type="Proteomes" id="UP000349468"/>
    </source>
</evidence>
<dbReference type="AlphaFoldDB" id="A0A5E7IT45"/>
<dbReference type="Proteomes" id="UP000349468">
    <property type="component" value="Unassembled WGS sequence"/>
</dbReference>
<reference evidence="1 2" key="1">
    <citation type="submission" date="2019-09" db="EMBL/GenBank/DDBJ databases">
        <authorList>
            <person name="Chandra G."/>
            <person name="Truman W A."/>
        </authorList>
    </citation>
    <scope>NUCLEOTIDE SEQUENCE [LARGE SCALE GENOMIC DNA]</scope>
    <source>
        <strain evidence="1">PS870</strain>
    </source>
</reference>
<name>A0A5E7IT45_PSEFL</name>
<organism evidence="1 2">
    <name type="scientific">Pseudomonas fluorescens</name>
    <dbReference type="NCBI Taxonomy" id="294"/>
    <lineage>
        <taxon>Bacteria</taxon>
        <taxon>Pseudomonadati</taxon>
        <taxon>Pseudomonadota</taxon>
        <taxon>Gammaproteobacteria</taxon>
        <taxon>Pseudomonadales</taxon>
        <taxon>Pseudomonadaceae</taxon>
        <taxon>Pseudomonas</taxon>
    </lineage>
</organism>
<gene>
    <name evidence="1" type="ORF">PS870_01734</name>
</gene>
<sequence>MQYHSSEYTERYSEFSRVFLTACANSTSLQIWAFNKVEHLEPYLKLIPGLNYKLLLKQRKLELGDRALYVDGRNTKDSGFRAGNIFLPLTSVVEAYERITSNPNANTFYIPHSKEELVSYLKHFPKSVLL</sequence>
<protein>
    <submittedName>
        <fullName evidence="1">Uncharacterized protein</fullName>
    </submittedName>
</protein>